<dbReference type="SUPFAM" id="SSF49854">
    <property type="entry name" value="Spermadhesin, CUB domain"/>
    <property type="match status" value="4"/>
</dbReference>
<accession>A0A7R9AU36</accession>
<comment type="caution">
    <text evidence="2">Lacks conserved residue(s) required for the propagation of feature annotation.</text>
</comment>
<dbReference type="PANTHER" id="PTHR24255:SF31">
    <property type="entry name" value="CUBILIN-LIKE PROTEIN"/>
    <property type="match status" value="1"/>
</dbReference>
<gene>
    <name evidence="4" type="ORF">TSIB3V08_LOCUS4492</name>
</gene>
<sequence length="968" mass="107952">MSVSASAGVCHGVYRTSEFRVTSPGHPGHYPANMLCSYTVEAQSSATCQLEVTFNSFYLADCGQDYLEFGGEKLCGHLQGVRTFPFNSDTFTISFKSGSSCKGTGFDLKVRQIDCATRNFSQPQSTCSRIYSTQQFLIGSPEDMCRYPNNVYCVYVIRPSTTDVCELQFNFLEFSLEYSIGCVKDRLEVEGREVLCGNVTGIRRYQGFSGELVVRFISDSSITAKGFKILVTQVPCGSMYEPSESTPQIYPVTPFPPMKIRFPIFTSTPSSYLYPSSNYSPSSNTNLPTCCGKAYSDKFFFIASPGFPNSSSLNSDCIYTIQRSSSSICRLRMKMKYFWVGDGDRYSGCNGGYLEVDGQQICGCQSDTVLTTTFSSNQQTKVLRYTMNGSQQQNLRGFIIEILQEKCFSSIWGGGDNSATNSNSNSWSFMGKDLGSVFRNVAGTKFIRKRRSPQEINEAEANFDSTYKPIFYQELENSPKEMRNSDEYLEDSYIDDAMRVKTYLGISDIITDPVIRPRRSLFQNNNKCWKWNFSNWVRMAKQFLWSIPGQMLCPTPKTTTCQVISAVQGSIQSPNYPNSYPANLRCSYSDCPKVYFLKLPCSIYSRFQKISSYCQVQLTMAVFNLAVSNNCTSDYILINGFYRYCGDYFPTPAILDLSSSGFSDLLFVTSQTSSGRGFVASYQYLPCSSSGGPTTGMCSTSVQAQYFNLSSTNYNLALSACTFRVLKAYQVGTTKPAPSGISAMYTNPRMPGNLATNFGQLWGDFRKIVAKWPRQEDSCKNSGSGVKAFEGACEVQLSLQYFNLTCGEESLQIGSQYLCGYLTGQFISAQFDSLTSEVQLVYRKSSAGSPGSFIITGQQVTNCSPFSLNVTPARIQMASGRNQQSQQDDNRHCLPQTSREQTITINLPILPTPPATDRLHDYTHERHNRLQRTEGHACPTFCNDLPAAKTLNREEETLHQCSSLSPRC</sequence>
<feature type="domain" description="CUB" evidence="3">
    <location>
        <begin position="10"/>
        <end position="113"/>
    </location>
</feature>
<dbReference type="Gene3D" id="2.60.120.290">
    <property type="entry name" value="Spermadhesin, CUB domain"/>
    <property type="match status" value="4"/>
</dbReference>
<organism evidence="4">
    <name type="scientific">Timema shepardi</name>
    <name type="common">Walking stick</name>
    <dbReference type="NCBI Taxonomy" id="629360"/>
    <lineage>
        <taxon>Eukaryota</taxon>
        <taxon>Metazoa</taxon>
        <taxon>Ecdysozoa</taxon>
        <taxon>Arthropoda</taxon>
        <taxon>Hexapoda</taxon>
        <taxon>Insecta</taxon>
        <taxon>Pterygota</taxon>
        <taxon>Neoptera</taxon>
        <taxon>Polyneoptera</taxon>
        <taxon>Phasmatodea</taxon>
        <taxon>Timematodea</taxon>
        <taxon>Timematoidea</taxon>
        <taxon>Timematidae</taxon>
        <taxon>Timema</taxon>
    </lineage>
</organism>
<dbReference type="PROSITE" id="PS01180">
    <property type="entry name" value="CUB"/>
    <property type="match status" value="4"/>
</dbReference>
<dbReference type="Pfam" id="PF00431">
    <property type="entry name" value="CUB"/>
    <property type="match status" value="3"/>
</dbReference>
<protein>
    <recommendedName>
        <fullName evidence="3">CUB domain-containing protein</fullName>
    </recommendedName>
</protein>
<dbReference type="InterPro" id="IPR035914">
    <property type="entry name" value="Sperma_CUB_dom_sf"/>
</dbReference>
<dbReference type="GO" id="GO:0004252">
    <property type="term" value="F:serine-type endopeptidase activity"/>
    <property type="evidence" value="ECO:0007669"/>
    <property type="project" value="TreeGrafter"/>
</dbReference>
<evidence type="ECO:0000259" key="3">
    <source>
        <dbReference type="PROSITE" id="PS01180"/>
    </source>
</evidence>
<keyword evidence="1" id="KW-1015">Disulfide bond</keyword>
<feature type="domain" description="CUB" evidence="3">
    <location>
        <begin position="127"/>
        <end position="234"/>
    </location>
</feature>
<dbReference type="InterPro" id="IPR000859">
    <property type="entry name" value="CUB_dom"/>
</dbReference>
<dbReference type="CDD" id="cd00041">
    <property type="entry name" value="CUB"/>
    <property type="match status" value="3"/>
</dbReference>
<dbReference type="SMART" id="SM00042">
    <property type="entry name" value="CUB"/>
    <property type="match status" value="3"/>
</dbReference>
<dbReference type="AlphaFoldDB" id="A0A7R9AU36"/>
<proteinExistence type="predicted"/>
<evidence type="ECO:0000256" key="1">
    <source>
        <dbReference type="ARBA" id="ARBA00023157"/>
    </source>
</evidence>
<reference evidence="4" key="1">
    <citation type="submission" date="2020-11" db="EMBL/GenBank/DDBJ databases">
        <authorList>
            <person name="Tran Van P."/>
        </authorList>
    </citation>
    <scope>NUCLEOTIDE SEQUENCE</scope>
</reference>
<dbReference type="EMBL" id="OC001629">
    <property type="protein sequence ID" value="CAD7260310.1"/>
    <property type="molecule type" value="Genomic_DNA"/>
</dbReference>
<evidence type="ECO:0000256" key="2">
    <source>
        <dbReference type="PROSITE-ProRule" id="PRU00059"/>
    </source>
</evidence>
<name>A0A7R9AU36_TIMSH</name>
<dbReference type="GO" id="GO:0005615">
    <property type="term" value="C:extracellular space"/>
    <property type="evidence" value="ECO:0007669"/>
    <property type="project" value="TreeGrafter"/>
</dbReference>
<feature type="domain" description="CUB" evidence="3">
    <location>
        <begin position="291"/>
        <end position="405"/>
    </location>
</feature>
<feature type="domain" description="CUB" evidence="3">
    <location>
        <begin position="553"/>
        <end position="685"/>
    </location>
</feature>
<evidence type="ECO:0000313" key="4">
    <source>
        <dbReference type="EMBL" id="CAD7260310.1"/>
    </source>
</evidence>
<dbReference type="PANTHER" id="PTHR24255">
    <property type="entry name" value="COMPLEMENT COMPONENT 1, S SUBCOMPONENT-RELATED"/>
    <property type="match status" value="1"/>
</dbReference>